<feature type="region of interest" description="Disordered" evidence="7">
    <location>
        <begin position="304"/>
        <end position="332"/>
    </location>
</feature>
<comment type="similarity">
    <text evidence="2">Belongs to the TRM6/GCD10 family.</text>
</comment>
<dbReference type="GO" id="GO:0005634">
    <property type="term" value="C:nucleus"/>
    <property type="evidence" value="ECO:0007669"/>
    <property type="project" value="UniProtKB-SubCell"/>
</dbReference>
<comment type="subcellular location">
    <subcellularLocation>
        <location evidence="1">Nucleus</location>
    </subcellularLocation>
</comment>
<evidence type="ECO:0000256" key="7">
    <source>
        <dbReference type="SAM" id="MobiDB-lite"/>
    </source>
</evidence>
<gene>
    <name evidence="8" type="ORF">KHLLAP_LOCUS12395</name>
</gene>
<evidence type="ECO:0000256" key="5">
    <source>
        <dbReference type="ARBA" id="ARBA00023242"/>
    </source>
</evidence>
<feature type="region of interest" description="Disordered" evidence="7">
    <location>
        <begin position="246"/>
        <end position="269"/>
    </location>
</feature>
<sequence>MHSLVEPNAWVALKMPAGNLRVLEIAPNTTISLGKYGSFPSNLIIHRPYHLTYELQDKQAPETFNRLRIVPASELYSDILSSGEVSSSTGEATPVSEDAENAVPTGIEYSLVDPDSGAVVATTNRAELDASARQTLTMEEIEELKKDGTDSGKDLIAKLMLSHTAIEQKTQYSLAKYKLLKTKKYIRRFSVLPLDVALLDHWLVEEKDPTRVMDMREEMIGLLGCWANVHFGGEERCKTDVLTTGGQDEVEQEHGQDQEEQEPEQSTGRWLVVDDTGGLLVAAMAERMGVLYQSEKDKAIEAQRKARLSKQRPHEPGSQPTAATDGQSDPAIKPAVGQVESEIKVEIEDQDPTRPQSPETNKKQYNGEGRQRWNDLHVPFSQTNTLTLIHANSQPNLSTLRYYDFDITNPSQGQTHPLAKHLMTLSWLQLLEPQLDSTYNSELPTATPDELKTWKGTKRGTYHRKRRRWAKVRHTIDSTRQGEFSGLVVASSMDPVSIMRHTVPLLAGGAPIAIYSPSVEPLTKLADCYSVARRAAWVAHPPEEAIGKSIEELEQWAGTDEFPLNPSLVLGASIQTSRVRKWQVLPGRTHPVMTSRGGAEGYVFTAWRVKPAEGKVEARGKARPKKRKAEEVDQVGQDGTGS</sequence>
<dbReference type="Pfam" id="PF04189">
    <property type="entry name" value="Gcd10p"/>
    <property type="match status" value="1"/>
</dbReference>
<proteinExistence type="inferred from homology"/>
<dbReference type="AlphaFoldDB" id="A0AAI8YLR5"/>
<dbReference type="EMBL" id="CAUWAG010000018">
    <property type="protein sequence ID" value="CAJ2511927.1"/>
    <property type="molecule type" value="Genomic_DNA"/>
</dbReference>
<accession>A0AAI8YLR5</accession>
<keyword evidence="5" id="KW-0539">Nucleus</keyword>
<keyword evidence="4" id="KW-0819">tRNA processing</keyword>
<evidence type="ECO:0000256" key="3">
    <source>
        <dbReference type="ARBA" id="ARBA00021704"/>
    </source>
</evidence>
<protein>
    <recommendedName>
        <fullName evidence="3">tRNA (adenine(58)-N(1))-methyltransferase non-catalytic subunit TRM6</fullName>
    </recommendedName>
    <alternativeName>
        <fullName evidence="6">tRNA(m1A58)-methyltransferase subunit TRM6</fullName>
    </alternativeName>
</protein>
<evidence type="ECO:0000256" key="1">
    <source>
        <dbReference type="ARBA" id="ARBA00004123"/>
    </source>
</evidence>
<evidence type="ECO:0000313" key="8">
    <source>
        <dbReference type="EMBL" id="CAJ2511927.1"/>
    </source>
</evidence>
<feature type="region of interest" description="Disordered" evidence="7">
    <location>
        <begin position="346"/>
        <end position="371"/>
    </location>
</feature>
<evidence type="ECO:0000256" key="4">
    <source>
        <dbReference type="ARBA" id="ARBA00022694"/>
    </source>
</evidence>
<dbReference type="Proteomes" id="UP001295740">
    <property type="component" value="Unassembled WGS sequence"/>
</dbReference>
<evidence type="ECO:0000256" key="6">
    <source>
        <dbReference type="ARBA" id="ARBA00032319"/>
    </source>
</evidence>
<dbReference type="InterPro" id="IPR017423">
    <property type="entry name" value="TRM6"/>
</dbReference>
<comment type="caution">
    <text evidence="8">The sequence shown here is derived from an EMBL/GenBank/DDBJ whole genome shotgun (WGS) entry which is preliminary data.</text>
</comment>
<dbReference type="GO" id="GO:0031515">
    <property type="term" value="C:tRNA (m1A) methyltransferase complex"/>
    <property type="evidence" value="ECO:0007669"/>
    <property type="project" value="InterPro"/>
</dbReference>
<feature type="compositionally biased region" description="Polar residues" evidence="7">
    <location>
        <begin position="318"/>
        <end position="327"/>
    </location>
</feature>
<name>A0AAI8YLR5_9PEZI</name>
<keyword evidence="9" id="KW-1185">Reference proteome</keyword>
<dbReference type="GO" id="GO:0030488">
    <property type="term" value="P:tRNA methylation"/>
    <property type="evidence" value="ECO:0007669"/>
    <property type="project" value="InterPro"/>
</dbReference>
<evidence type="ECO:0000256" key="2">
    <source>
        <dbReference type="ARBA" id="ARBA00008320"/>
    </source>
</evidence>
<reference evidence="8" key="1">
    <citation type="submission" date="2023-10" db="EMBL/GenBank/DDBJ databases">
        <authorList>
            <person name="Hackl T."/>
        </authorList>
    </citation>
    <scope>NUCLEOTIDE SEQUENCE</scope>
</reference>
<dbReference type="PANTHER" id="PTHR12945:SF0">
    <property type="entry name" value="TRNA (ADENINE(58)-N(1))-METHYLTRANSFERASE NON-CATALYTIC SUBUNIT TRM6"/>
    <property type="match status" value="1"/>
</dbReference>
<organism evidence="8 9">
    <name type="scientific">Anthostomella pinea</name>
    <dbReference type="NCBI Taxonomy" id="933095"/>
    <lineage>
        <taxon>Eukaryota</taxon>
        <taxon>Fungi</taxon>
        <taxon>Dikarya</taxon>
        <taxon>Ascomycota</taxon>
        <taxon>Pezizomycotina</taxon>
        <taxon>Sordariomycetes</taxon>
        <taxon>Xylariomycetidae</taxon>
        <taxon>Xylariales</taxon>
        <taxon>Xylariaceae</taxon>
        <taxon>Anthostomella</taxon>
    </lineage>
</organism>
<dbReference type="PANTHER" id="PTHR12945">
    <property type="entry name" value="TRANSLATION INITIATION FACTOR EIF3-RELATED"/>
    <property type="match status" value="1"/>
</dbReference>
<evidence type="ECO:0000313" key="9">
    <source>
        <dbReference type="Proteomes" id="UP001295740"/>
    </source>
</evidence>
<feature type="region of interest" description="Disordered" evidence="7">
    <location>
        <begin position="614"/>
        <end position="642"/>
    </location>
</feature>